<evidence type="ECO:0000256" key="1">
    <source>
        <dbReference type="ARBA" id="ARBA00022630"/>
    </source>
</evidence>
<dbReference type="Pfam" id="PF03441">
    <property type="entry name" value="FAD_binding_7"/>
    <property type="match status" value="1"/>
</dbReference>
<keyword evidence="7" id="KW-1185">Reference proteome</keyword>
<dbReference type="SUPFAM" id="SSF52425">
    <property type="entry name" value="Cryptochrome/photolyase, N-terminal domain"/>
    <property type="match status" value="1"/>
</dbReference>
<evidence type="ECO:0000313" key="6">
    <source>
        <dbReference type="EMBL" id="SCY84199.1"/>
    </source>
</evidence>
<dbReference type="GO" id="GO:0071949">
    <property type="term" value="F:FAD binding"/>
    <property type="evidence" value="ECO:0007669"/>
    <property type="project" value="TreeGrafter"/>
</dbReference>
<keyword evidence="6" id="KW-0456">Lyase</keyword>
<name>A0A1G5J8P3_9BACL</name>
<evidence type="ECO:0000259" key="5">
    <source>
        <dbReference type="PROSITE" id="PS51645"/>
    </source>
</evidence>
<dbReference type="InterPro" id="IPR036134">
    <property type="entry name" value="Crypto/Photolyase_FAD-like_sf"/>
</dbReference>
<dbReference type="InterPro" id="IPR002081">
    <property type="entry name" value="Cryptochrome/DNA_photolyase_1"/>
</dbReference>
<protein>
    <submittedName>
        <fullName evidence="6">Deoxyribodipyrimidine photo-lyase</fullName>
    </submittedName>
</protein>
<dbReference type="PANTHER" id="PTHR11455">
    <property type="entry name" value="CRYPTOCHROME"/>
    <property type="match status" value="1"/>
</dbReference>
<dbReference type="InterPro" id="IPR036155">
    <property type="entry name" value="Crypto/Photolyase_N_sf"/>
</dbReference>
<evidence type="ECO:0000256" key="4">
    <source>
        <dbReference type="RuleBase" id="RU004182"/>
    </source>
</evidence>
<dbReference type="Pfam" id="PF00875">
    <property type="entry name" value="DNA_photolyase"/>
    <property type="match status" value="1"/>
</dbReference>
<evidence type="ECO:0000256" key="3">
    <source>
        <dbReference type="PIRSR" id="PIRSR602081-1"/>
    </source>
</evidence>
<comment type="cofactor">
    <cofactor evidence="3">
        <name>FAD</name>
        <dbReference type="ChEBI" id="CHEBI:57692"/>
    </cofactor>
    <text evidence="3">Binds 1 FAD per subunit.</text>
</comment>
<proteinExistence type="inferred from homology"/>
<evidence type="ECO:0000256" key="2">
    <source>
        <dbReference type="ARBA" id="ARBA00022827"/>
    </source>
</evidence>
<feature type="binding site" evidence="3">
    <location>
        <position position="265"/>
    </location>
    <ligand>
        <name>FAD</name>
        <dbReference type="ChEBI" id="CHEBI:57692"/>
    </ligand>
</feature>
<dbReference type="InterPro" id="IPR005101">
    <property type="entry name" value="Cryptochr/Photolyase_FAD-bd"/>
</dbReference>
<organism evidence="6 7">
    <name type="scientific">Paenibacillus polysaccharolyticus</name>
    <dbReference type="NCBI Taxonomy" id="582692"/>
    <lineage>
        <taxon>Bacteria</taxon>
        <taxon>Bacillati</taxon>
        <taxon>Bacillota</taxon>
        <taxon>Bacilli</taxon>
        <taxon>Bacillales</taxon>
        <taxon>Paenibacillaceae</taxon>
        <taxon>Paenibacillus</taxon>
    </lineage>
</organism>
<dbReference type="SUPFAM" id="SSF48173">
    <property type="entry name" value="Cryptochrome/photolyase FAD-binding domain"/>
    <property type="match status" value="1"/>
</dbReference>
<feature type="domain" description="Photolyase/cryptochrome alpha/beta" evidence="5">
    <location>
        <begin position="1"/>
        <end position="131"/>
    </location>
</feature>
<dbReference type="InterPro" id="IPR006050">
    <property type="entry name" value="DNA_photolyase_N"/>
</dbReference>
<dbReference type="GO" id="GO:0003904">
    <property type="term" value="F:deoxyribodipyrimidine photo-lyase activity"/>
    <property type="evidence" value="ECO:0007669"/>
    <property type="project" value="TreeGrafter"/>
</dbReference>
<evidence type="ECO:0000313" key="7">
    <source>
        <dbReference type="Proteomes" id="UP000198538"/>
    </source>
</evidence>
<dbReference type="AlphaFoldDB" id="A0A1G5J8P3"/>
<dbReference type="Proteomes" id="UP000198538">
    <property type="component" value="Unassembled WGS sequence"/>
</dbReference>
<dbReference type="InterPro" id="IPR014729">
    <property type="entry name" value="Rossmann-like_a/b/a_fold"/>
</dbReference>
<feature type="binding site" evidence="3">
    <location>
        <position position="223"/>
    </location>
    <ligand>
        <name>FAD</name>
        <dbReference type="ChEBI" id="CHEBI:57692"/>
    </ligand>
</feature>
<reference evidence="7" key="1">
    <citation type="submission" date="2016-10" db="EMBL/GenBank/DDBJ databases">
        <authorList>
            <person name="Varghese N."/>
            <person name="Submissions S."/>
        </authorList>
    </citation>
    <scope>NUCLEOTIDE SEQUENCE [LARGE SCALE GENOMIC DNA]</scope>
    <source>
        <strain evidence="7">BL9</strain>
    </source>
</reference>
<gene>
    <name evidence="6" type="ORF">SAMN05720606_110116</name>
</gene>
<dbReference type="PANTHER" id="PTHR11455:SF9">
    <property type="entry name" value="CRYPTOCHROME CIRCADIAN CLOCK 5 ISOFORM X1"/>
    <property type="match status" value="1"/>
</dbReference>
<keyword evidence="2 3" id="KW-0274">FAD</keyword>
<dbReference type="EMBL" id="FMVM01000010">
    <property type="protein sequence ID" value="SCY84199.1"/>
    <property type="molecule type" value="Genomic_DNA"/>
</dbReference>
<dbReference type="Gene3D" id="3.40.50.620">
    <property type="entry name" value="HUPs"/>
    <property type="match status" value="1"/>
</dbReference>
<keyword evidence="1 3" id="KW-0285">Flavoprotein</keyword>
<keyword evidence="4" id="KW-0157">Chromophore</keyword>
<dbReference type="Gene3D" id="1.25.40.80">
    <property type="match status" value="1"/>
</dbReference>
<sequence>MKLFIHRKDLRTDDLSALDYLREQEEESLHVLIYDPFLLRQGREKEHSGANFLRHAATLGRMYKKAKRQLQVAYGKPAEVVDWLLSHMEDKISEIVVHRDMTPYAMERDREIRKVCESYGITFTQLTDHLLVDLKAFASFTGKSEPYKVFAAFHRRWVEFMNEHPNPPSAITIADVDVTERNVDWPEAMKVPHALLENSDEAGDEENPHMLLDRFLSERVADYGDHRDEFEAYEPSHLSSYVAVGAVSIRKMYDAAQRISEAGEWIRQLCFRDFYLYRAVYEQDYFTYEKVYDLSVLQDTHFERWCRAETGIPIIDAAMTELNETGHMPNRLRILTAMFLTKNLQCPFTLGEAYFRRKLKDYDNIQNRGNWLWCTSLGENAAPYFRVNNPVTQSEKYDAQGDYIRKWLPELKDLHSKEIHQPRKDAIVDLKVSRQAAIDVYKQILASREKN</sequence>
<accession>A0A1G5J8P3</accession>
<dbReference type="Gene3D" id="1.10.579.10">
    <property type="entry name" value="DNA Cyclobutane Dipyrimidine Photolyase, subunit A, domain 3"/>
    <property type="match status" value="1"/>
</dbReference>
<dbReference type="PROSITE" id="PS51645">
    <property type="entry name" value="PHR_CRY_ALPHA_BETA"/>
    <property type="match status" value="1"/>
</dbReference>
<dbReference type="PRINTS" id="PR00147">
    <property type="entry name" value="DNAPHOTLYASE"/>
</dbReference>
<dbReference type="RefSeq" id="WP_090921545.1">
    <property type="nucleotide sequence ID" value="NZ_FMVM01000010.1"/>
</dbReference>
<dbReference type="GO" id="GO:0003677">
    <property type="term" value="F:DNA binding"/>
    <property type="evidence" value="ECO:0007669"/>
    <property type="project" value="TreeGrafter"/>
</dbReference>
<dbReference type="STRING" id="582692.SAMN05720606_110116"/>
<feature type="binding site" evidence="3">
    <location>
        <begin position="268"/>
        <end position="275"/>
    </location>
    <ligand>
        <name>FAD</name>
        <dbReference type="ChEBI" id="CHEBI:57692"/>
    </ligand>
</feature>
<comment type="similarity">
    <text evidence="4">Belongs to the DNA photolyase family.</text>
</comment>
<feature type="binding site" evidence="3">
    <location>
        <begin position="361"/>
        <end position="363"/>
    </location>
    <ligand>
        <name>FAD</name>
        <dbReference type="ChEBI" id="CHEBI:57692"/>
    </ligand>
</feature>